<proteinExistence type="predicted"/>
<accession>A0A8J4Q296</accession>
<evidence type="ECO:0008006" key="5">
    <source>
        <dbReference type="Google" id="ProtNLM"/>
    </source>
</evidence>
<feature type="transmembrane region" description="Helical" evidence="1">
    <location>
        <begin position="391"/>
        <end position="411"/>
    </location>
</feature>
<keyword evidence="1" id="KW-0472">Membrane</keyword>
<dbReference type="EMBL" id="AJWJ01000015">
    <property type="protein sequence ID" value="KAF2077960.1"/>
    <property type="molecule type" value="Genomic_DNA"/>
</dbReference>
<evidence type="ECO:0000313" key="4">
    <source>
        <dbReference type="Proteomes" id="UP000695562"/>
    </source>
</evidence>
<organism evidence="3 4">
    <name type="scientific">Polysphondylium violaceum</name>
    <dbReference type="NCBI Taxonomy" id="133409"/>
    <lineage>
        <taxon>Eukaryota</taxon>
        <taxon>Amoebozoa</taxon>
        <taxon>Evosea</taxon>
        <taxon>Eumycetozoa</taxon>
        <taxon>Dictyostelia</taxon>
        <taxon>Dictyosteliales</taxon>
        <taxon>Dictyosteliaceae</taxon>
        <taxon>Polysphondylium</taxon>
    </lineage>
</organism>
<evidence type="ECO:0000256" key="2">
    <source>
        <dbReference type="SAM" id="SignalP"/>
    </source>
</evidence>
<sequence>MSTNNKLFVLLFLNLSCLFISTCTAQDPSPYSFGLSGCTYSTTIPASYMGDYSEFVFTTNNGTVTLPKSVSKWSIMTSSTLYATLTLEYEPPVIFHYNGKTYDITEPFTGCIYNTSSLTQAASQVVSVNLLSNPLNGQSFDIYVDDVKIGTQTIPATNMNRFNLFSVNVPYTQYTHSIKLVSNNQSFATQLSYVGPEITTYECIRGFKQIAPYGGPEVVNYCKFVGNKLHSFGLISGVATEDAQVSLTSINATLLGNLPLGALITLDSQAGINYYAPDKTTTYFQPHPLPSDSTFTYGKDPNDYITATIQGTYLDAVLLNQTKLNHGGQTSMINCQYSFVTSLANGYQESITCTIPDISDYSAATISLTPTYYPNAPLVLTADNSQPSSSYFIQPSMFFLVTLLLVSLLFFNNLF</sequence>
<keyword evidence="4" id="KW-1185">Reference proteome</keyword>
<evidence type="ECO:0000256" key="1">
    <source>
        <dbReference type="SAM" id="Phobius"/>
    </source>
</evidence>
<reference evidence="3" key="1">
    <citation type="submission" date="2020-01" db="EMBL/GenBank/DDBJ databases">
        <title>Development of genomics and gene disruption for Polysphondylium violaceum indicates a role for the polyketide synthase stlB in stalk morphogenesis.</title>
        <authorList>
            <person name="Narita B."/>
            <person name="Kawabe Y."/>
            <person name="Kin K."/>
            <person name="Saito T."/>
            <person name="Gibbs R."/>
            <person name="Kuspa A."/>
            <person name="Muzny D."/>
            <person name="Queller D."/>
            <person name="Richards S."/>
            <person name="Strassman J."/>
            <person name="Sucgang R."/>
            <person name="Worley K."/>
            <person name="Schaap P."/>
        </authorList>
    </citation>
    <scope>NUCLEOTIDE SEQUENCE</scope>
    <source>
        <strain evidence="3">QSvi11</strain>
    </source>
</reference>
<keyword evidence="1" id="KW-0812">Transmembrane</keyword>
<dbReference type="AlphaFoldDB" id="A0A8J4Q296"/>
<gene>
    <name evidence="3" type="ORF">CYY_000760</name>
</gene>
<evidence type="ECO:0000313" key="3">
    <source>
        <dbReference type="EMBL" id="KAF2077960.1"/>
    </source>
</evidence>
<comment type="caution">
    <text evidence="3">The sequence shown here is derived from an EMBL/GenBank/DDBJ whole genome shotgun (WGS) entry which is preliminary data.</text>
</comment>
<keyword evidence="1" id="KW-1133">Transmembrane helix</keyword>
<name>A0A8J4Q296_9MYCE</name>
<feature type="chain" id="PRO_5035278633" description="Carbohydrate binding domain-containing protein" evidence="2">
    <location>
        <begin position="26"/>
        <end position="415"/>
    </location>
</feature>
<dbReference type="Proteomes" id="UP000695562">
    <property type="component" value="Unassembled WGS sequence"/>
</dbReference>
<feature type="signal peptide" evidence="2">
    <location>
        <begin position="1"/>
        <end position="25"/>
    </location>
</feature>
<protein>
    <recommendedName>
        <fullName evidence="5">Carbohydrate binding domain-containing protein</fullName>
    </recommendedName>
</protein>
<keyword evidence="2" id="KW-0732">Signal</keyword>